<gene>
    <name evidence="3" type="ORF">GPZ80_18530</name>
</gene>
<proteinExistence type="predicted"/>
<sequence length="302" mass="29000">MSSGTAAAADPIVVGSCGASIQGTPGQPVALSPSALLSPITNVLNSLPLVKVTLAPLVNGVLASMGPIPIGALPNGSGTIGGSSIGGAVTNALAGTALAPIANAVGSAMASGCTVLVKGVNTVVAPVQEGSKAVAGAVEKGAAALPLPGNPTNPTQPPGTTNPGAPDGGQGNTDGGNSNALPGSNQPVSGGVPSAGGLFFSPNYSFGRSPMADYSNLPFAKAGLFAPSPGVRYGGGVPGYSPQFGILGTNNDTDGVQAAGHADALTPIGGNRIAFPILLAVLALSGVTAALVRTWVLRRMTA</sequence>
<name>A0ABR7L9T7_9PSEU</name>
<evidence type="ECO:0008006" key="5">
    <source>
        <dbReference type="Google" id="ProtNLM"/>
    </source>
</evidence>
<keyword evidence="4" id="KW-1185">Reference proteome</keyword>
<feature type="region of interest" description="Disordered" evidence="1">
    <location>
        <begin position="144"/>
        <end position="188"/>
    </location>
</feature>
<feature type="compositionally biased region" description="Pro residues" evidence="1">
    <location>
        <begin position="148"/>
        <end position="157"/>
    </location>
</feature>
<reference evidence="3 4" key="1">
    <citation type="submission" date="2020-06" db="EMBL/GenBank/DDBJ databases">
        <title>Actinokineospora xiongansis sp. nov., isolated from soil of Baiyangdian.</title>
        <authorList>
            <person name="Zhang X."/>
        </authorList>
    </citation>
    <scope>NUCLEOTIDE SEQUENCE [LARGE SCALE GENOMIC DNA]</scope>
    <source>
        <strain evidence="3 4">HBU206404</strain>
    </source>
</reference>
<comment type="caution">
    <text evidence="3">The sequence shown here is derived from an EMBL/GenBank/DDBJ whole genome shotgun (WGS) entry which is preliminary data.</text>
</comment>
<dbReference type="EMBL" id="JABVED010000010">
    <property type="protein sequence ID" value="MBC6449166.1"/>
    <property type="molecule type" value="Genomic_DNA"/>
</dbReference>
<feature type="compositionally biased region" description="Polar residues" evidence="1">
    <location>
        <begin position="175"/>
        <end position="188"/>
    </location>
</feature>
<dbReference type="Proteomes" id="UP000734823">
    <property type="component" value="Unassembled WGS sequence"/>
</dbReference>
<keyword evidence="2" id="KW-0812">Transmembrane</keyword>
<organism evidence="3 4">
    <name type="scientific">Actinokineospora xionganensis</name>
    <dbReference type="NCBI Taxonomy" id="2684470"/>
    <lineage>
        <taxon>Bacteria</taxon>
        <taxon>Bacillati</taxon>
        <taxon>Actinomycetota</taxon>
        <taxon>Actinomycetes</taxon>
        <taxon>Pseudonocardiales</taxon>
        <taxon>Pseudonocardiaceae</taxon>
        <taxon>Actinokineospora</taxon>
    </lineage>
</organism>
<keyword evidence="2" id="KW-1133">Transmembrane helix</keyword>
<protein>
    <recommendedName>
        <fullName evidence="5">Lipoprotein</fullName>
    </recommendedName>
</protein>
<keyword evidence="2" id="KW-0472">Membrane</keyword>
<evidence type="ECO:0000256" key="2">
    <source>
        <dbReference type="SAM" id="Phobius"/>
    </source>
</evidence>
<evidence type="ECO:0000256" key="1">
    <source>
        <dbReference type="SAM" id="MobiDB-lite"/>
    </source>
</evidence>
<accession>A0ABR7L9T7</accession>
<feature type="transmembrane region" description="Helical" evidence="2">
    <location>
        <begin position="273"/>
        <end position="296"/>
    </location>
</feature>
<evidence type="ECO:0000313" key="4">
    <source>
        <dbReference type="Proteomes" id="UP000734823"/>
    </source>
</evidence>
<evidence type="ECO:0000313" key="3">
    <source>
        <dbReference type="EMBL" id="MBC6449166.1"/>
    </source>
</evidence>